<reference evidence="3" key="1">
    <citation type="journal article" date="2013" name="Proc. Natl. Acad. Sci. U.S.A.">
        <title>Improving the coverage of the cyanobacterial phylum using diversity-driven genome sequencing.</title>
        <authorList>
            <person name="Shih P.M."/>
            <person name="Wu D."/>
            <person name="Latifi A."/>
            <person name="Axen S.D."/>
            <person name="Fewer D.P."/>
            <person name="Talla E."/>
            <person name="Calteau A."/>
            <person name="Cai F."/>
            <person name="Tandeau de Marsac N."/>
            <person name="Rippka R."/>
            <person name="Herdman M."/>
            <person name="Sivonen K."/>
            <person name="Coursin T."/>
            <person name="Laurent T."/>
            <person name="Goodwin L."/>
            <person name="Nolan M."/>
            <person name="Davenport K.W."/>
            <person name="Han C.S."/>
            <person name="Rubin E.M."/>
            <person name="Eisen J.A."/>
            <person name="Woyke T."/>
            <person name="Gugger M."/>
            <person name="Kerfeld C.A."/>
        </authorList>
    </citation>
    <scope>NUCLEOTIDE SEQUENCE [LARGE SCALE GENOMIC DNA]</scope>
    <source>
        <strain evidence="3">ATCC 29371 / PCC 7437</strain>
    </source>
</reference>
<keyword evidence="1" id="KW-0175">Coiled coil</keyword>
<evidence type="ECO:0000256" key="1">
    <source>
        <dbReference type="SAM" id="Coils"/>
    </source>
</evidence>
<organism evidence="2 3">
    <name type="scientific">Stanieria cyanosphaera (strain ATCC 29371 / PCC 7437)</name>
    <dbReference type="NCBI Taxonomy" id="111780"/>
    <lineage>
        <taxon>Bacteria</taxon>
        <taxon>Bacillati</taxon>
        <taxon>Cyanobacteriota</taxon>
        <taxon>Cyanophyceae</taxon>
        <taxon>Pleurocapsales</taxon>
        <taxon>Dermocarpellaceae</taxon>
        <taxon>Stanieria</taxon>
    </lineage>
</organism>
<proteinExistence type="predicted"/>
<protein>
    <submittedName>
        <fullName evidence="2">Uncharacterized protein</fullName>
    </submittedName>
</protein>
<evidence type="ECO:0000313" key="3">
    <source>
        <dbReference type="Proteomes" id="UP000010473"/>
    </source>
</evidence>
<dbReference type="HOGENOM" id="CLU_177608_1_0_3"/>
<dbReference type="OrthoDB" id="428084at2"/>
<feature type="coiled-coil region" evidence="1">
    <location>
        <begin position="1"/>
        <end position="81"/>
    </location>
</feature>
<sequence length="98" mass="11708">MEEQEKEQNKRINQHQRLINNLRERLKSVETDVEPDGRISEAFDALDNHLDDVEQRLSKRLDEHDKRFDRLEHKVNQLGSKLDIIIEHLTSINDLPEE</sequence>
<keyword evidence="3" id="KW-1185">Reference proteome</keyword>
<dbReference type="eggNOG" id="ENOG5033MGI">
    <property type="taxonomic scope" value="Bacteria"/>
</dbReference>
<gene>
    <name evidence="2" type="ordered locus">Sta7437_3632</name>
</gene>
<dbReference type="RefSeq" id="WP_015194791.1">
    <property type="nucleotide sequence ID" value="NC_019748.1"/>
</dbReference>
<dbReference type="KEGG" id="scs:Sta7437_3632"/>
<dbReference type="Gene3D" id="3.90.20.10">
    <property type="match status" value="1"/>
</dbReference>
<dbReference type="Proteomes" id="UP000010473">
    <property type="component" value="Chromosome"/>
</dbReference>
<name>K9XX00_STAC7</name>
<dbReference type="EMBL" id="CP003653">
    <property type="protein sequence ID" value="AFZ37130.1"/>
    <property type="molecule type" value="Genomic_DNA"/>
</dbReference>
<accession>K9XX00</accession>
<dbReference type="AlphaFoldDB" id="K9XX00"/>
<evidence type="ECO:0000313" key="2">
    <source>
        <dbReference type="EMBL" id="AFZ37130.1"/>
    </source>
</evidence>